<dbReference type="AlphaFoldDB" id="A0A7G1NWX2"/>
<dbReference type="InterPro" id="IPR013149">
    <property type="entry name" value="ADH-like_C"/>
</dbReference>
<dbReference type="SUPFAM" id="SSF51735">
    <property type="entry name" value="NAD(P)-binding Rossmann-fold domains"/>
    <property type="match status" value="1"/>
</dbReference>
<reference evidence="3 4" key="1">
    <citation type="journal article" date="2014" name="Int. J. Syst. Evol. Microbiol.">
        <title>Complete genome sequence of Corynebacterium casei LMG S-19264T (=DSM 44701T), isolated from a smear-ripened cheese.</title>
        <authorList>
            <consortium name="US DOE Joint Genome Institute (JGI-PGF)"/>
            <person name="Walter F."/>
            <person name="Albersmeier A."/>
            <person name="Kalinowski J."/>
            <person name="Ruckert C."/>
        </authorList>
    </citation>
    <scope>NUCLEOTIDE SEQUENCE [LARGE SCALE GENOMIC DNA]</scope>
    <source>
        <strain evidence="3 4">JCM 4677</strain>
    </source>
</reference>
<protein>
    <submittedName>
        <fullName evidence="3">Crotonyl-CoA reductase</fullName>
    </submittedName>
</protein>
<dbReference type="Proteomes" id="UP000516444">
    <property type="component" value="Chromosome"/>
</dbReference>
<dbReference type="InterPro" id="IPR013154">
    <property type="entry name" value="ADH-like_N"/>
</dbReference>
<dbReference type="RefSeq" id="WP_190849541.1">
    <property type="nucleotide sequence ID" value="NZ_AP023440.1"/>
</dbReference>
<dbReference type="InterPro" id="IPR051603">
    <property type="entry name" value="Zinc-ADH_QOR/CCCR"/>
</dbReference>
<evidence type="ECO:0000313" key="4">
    <source>
        <dbReference type="Proteomes" id="UP000516444"/>
    </source>
</evidence>
<dbReference type="SMART" id="SM00829">
    <property type="entry name" value="PKS_ER"/>
    <property type="match status" value="1"/>
</dbReference>
<accession>A0A7G1NWX2</accession>
<gene>
    <name evidence="3" type="primary">qor</name>
    <name evidence="3" type="ORF">GCM10017557_10790</name>
</gene>
<evidence type="ECO:0000259" key="2">
    <source>
        <dbReference type="SMART" id="SM00829"/>
    </source>
</evidence>
<name>A0A7G1NWX2_9ACTN</name>
<dbReference type="PANTHER" id="PTHR44154">
    <property type="entry name" value="QUINONE OXIDOREDUCTASE"/>
    <property type="match status" value="1"/>
</dbReference>
<keyword evidence="4" id="KW-1185">Reference proteome</keyword>
<dbReference type="InterPro" id="IPR036291">
    <property type="entry name" value="NAD(P)-bd_dom_sf"/>
</dbReference>
<dbReference type="InterPro" id="IPR010085">
    <property type="entry name" value="Crot_CoA_red"/>
</dbReference>
<dbReference type="SUPFAM" id="SSF50129">
    <property type="entry name" value="GroES-like"/>
    <property type="match status" value="1"/>
</dbReference>
<dbReference type="PANTHER" id="PTHR44154:SF1">
    <property type="entry name" value="QUINONE OXIDOREDUCTASE"/>
    <property type="match status" value="1"/>
</dbReference>
<organism evidence="3 4">
    <name type="scientific">Streptomyces aurantiacus</name>
    <dbReference type="NCBI Taxonomy" id="47760"/>
    <lineage>
        <taxon>Bacteria</taxon>
        <taxon>Bacillati</taxon>
        <taxon>Actinomycetota</taxon>
        <taxon>Actinomycetes</taxon>
        <taxon>Kitasatosporales</taxon>
        <taxon>Streptomycetaceae</taxon>
        <taxon>Streptomyces</taxon>
        <taxon>Streptomyces aurantiacus group</taxon>
    </lineage>
</organism>
<dbReference type="InterPro" id="IPR020843">
    <property type="entry name" value="ER"/>
</dbReference>
<dbReference type="NCBIfam" id="TIGR01751">
    <property type="entry name" value="crot-CoA-red"/>
    <property type="match status" value="1"/>
</dbReference>
<feature type="domain" description="Enoyl reductase (ER)" evidence="2">
    <location>
        <begin position="49"/>
        <end position="412"/>
    </location>
</feature>
<dbReference type="EMBL" id="AP023440">
    <property type="protein sequence ID" value="BCL26220.1"/>
    <property type="molecule type" value="Genomic_DNA"/>
</dbReference>
<dbReference type="KEGG" id="sgm:GCM10017557_10790"/>
<dbReference type="Gene3D" id="3.90.180.10">
    <property type="entry name" value="Medium-chain alcohol dehydrogenases, catalytic domain"/>
    <property type="match status" value="2"/>
</dbReference>
<keyword evidence="1" id="KW-0521">NADP</keyword>
<evidence type="ECO:0000313" key="3">
    <source>
        <dbReference type="EMBL" id="BCL26220.1"/>
    </source>
</evidence>
<dbReference type="Pfam" id="PF08240">
    <property type="entry name" value="ADH_N"/>
    <property type="match status" value="1"/>
</dbReference>
<sequence length="451" mass="48781">MSRLRDAAATDDPLAIAACDVPAGYRAAVVLAAEQQSLAGTPVDRRDPRRTVHVQEVATPELQHGEALIATMASSINYNTVWSALFEPVPTFRFLRTFGRTSPEGARHDLPYHVLGSDLSGVVLRTGPGVREWKPGDEVVAHCLQPDLQTPGGHDDTLLDPGQRVWGYETNFGGLAEISLVKANQLMPKPAHLTWEEAASLGVGLSTAYRQLVSHHGAAMKQGERVLIWGAAGGLGAYATQLALNGGAIPVCVVSSQAKADLCRRMGAELVIDRAAENFVFWDEQDRPRLSDWSRFRGAIRKLAGDDPDIVIEHPGRDTFGVSVMVAARGGSVVTCASTTGYQHSYDNRHLWMHVKRVIGSHMANYREAWAANELVVRGSIHPVLSRTYPLDAVGDATHAVAANLHQGKVGVLCLADRGGMGVRDPDLRARKLDRINLFQNSSSPALRPVT</sequence>
<dbReference type="Pfam" id="PF00107">
    <property type="entry name" value="ADH_zinc_N"/>
    <property type="match status" value="1"/>
</dbReference>
<proteinExistence type="predicted"/>
<evidence type="ECO:0000256" key="1">
    <source>
        <dbReference type="ARBA" id="ARBA00022857"/>
    </source>
</evidence>
<dbReference type="InterPro" id="IPR011032">
    <property type="entry name" value="GroES-like_sf"/>
</dbReference>
<dbReference type="GO" id="GO:0043880">
    <property type="term" value="F:crotonyl-CoA reductase activity"/>
    <property type="evidence" value="ECO:0007669"/>
    <property type="project" value="InterPro"/>
</dbReference>